<evidence type="ECO:0000256" key="3">
    <source>
        <dbReference type="ARBA" id="ARBA00022692"/>
    </source>
</evidence>
<proteinExistence type="inferred from homology"/>
<evidence type="ECO:0000256" key="2">
    <source>
        <dbReference type="ARBA" id="ARBA00009063"/>
    </source>
</evidence>
<dbReference type="Pfam" id="PF00804">
    <property type="entry name" value="Syntaxin"/>
    <property type="match status" value="1"/>
</dbReference>
<comment type="similarity">
    <text evidence="2">Belongs to the syntaxin family.</text>
</comment>
<evidence type="ECO:0000256" key="6">
    <source>
        <dbReference type="SAM" id="MobiDB-lite"/>
    </source>
</evidence>
<dbReference type="OrthoDB" id="10255013at2759"/>
<keyword evidence="5 7" id="KW-0472">Membrane</keyword>
<evidence type="ECO:0000256" key="1">
    <source>
        <dbReference type="ARBA" id="ARBA00004211"/>
    </source>
</evidence>
<dbReference type="STRING" id="490622.A0A395ND65"/>
<dbReference type="InterPro" id="IPR000727">
    <property type="entry name" value="T_SNARE_dom"/>
</dbReference>
<dbReference type="EMBL" id="PXOA01000573">
    <property type="protein sequence ID" value="RFU74056.1"/>
    <property type="molecule type" value="Genomic_DNA"/>
</dbReference>
<dbReference type="CDD" id="cd15849">
    <property type="entry name" value="SNARE_Sso1"/>
    <property type="match status" value="1"/>
</dbReference>
<feature type="transmembrane region" description="Helical" evidence="7">
    <location>
        <begin position="313"/>
        <end position="336"/>
    </location>
</feature>
<dbReference type="Pfam" id="PF05739">
    <property type="entry name" value="SNARE"/>
    <property type="match status" value="1"/>
</dbReference>
<evidence type="ECO:0000256" key="4">
    <source>
        <dbReference type="ARBA" id="ARBA00022989"/>
    </source>
</evidence>
<evidence type="ECO:0000259" key="8">
    <source>
        <dbReference type="PROSITE" id="PS50192"/>
    </source>
</evidence>
<dbReference type="SUPFAM" id="SSF47661">
    <property type="entry name" value="t-snare proteins"/>
    <property type="match status" value="1"/>
</dbReference>
<feature type="compositionally biased region" description="Polar residues" evidence="6">
    <location>
        <begin position="1"/>
        <end position="17"/>
    </location>
</feature>
<dbReference type="SMART" id="SM00503">
    <property type="entry name" value="SynN"/>
    <property type="match status" value="1"/>
</dbReference>
<dbReference type="PROSITE" id="PS50192">
    <property type="entry name" value="T_SNARE"/>
    <property type="match status" value="1"/>
</dbReference>
<evidence type="ECO:0000313" key="9">
    <source>
        <dbReference type="EMBL" id="RFU74056.1"/>
    </source>
</evidence>
<dbReference type="GO" id="GO:0005484">
    <property type="term" value="F:SNAP receptor activity"/>
    <property type="evidence" value="ECO:0007669"/>
    <property type="project" value="TreeGrafter"/>
</dbReference>
<feature type="compositionally biased region" description="Polar residues" evidence="6">
    <location>
        <begin position="33"/>
        <end position="79"/>
    </location>
</feature>
<protein>
    <submittedName>
        <fullName evidence="9">T-snare, syntaxin</fullName>
    </submittedName>
</protein>
<dbReference type="Gene3D" id="1.20.58.70">
    <property type="match status" value="1"/>
</dbReference>
<dbReference type="GO" id="GO:0012505">
    <property type="term" value="C:endomembrane system"/>
    <property type="evidence" value="ECO:0007669"/>
    <property type="project" value="TreeGrafter"/>
</dbReference>
<dbReference type="InterPro" id="IPR045242">
    <property type="entry name" value="Syntaxin"/>
</dbReference>
<name>A0A395ND65_TRIAR</name>
<keyword evidence="4 7" id="KW-1133">Transmembrane helix</keyword>
<dbReference type="GO" id="GO:0006887">
    <property type="term" value="P:exocytosis"/>
    <property type="evidence" value="ECO:0007669"/>
    <property type="project" value="TreeGrafter"/>
</dbReference>
<dbReference type="PANTHER" id="PTHR19957">
    <property type="entry name" value="SYNTAXIN"/>
    <property type="match status" value="1"/>
</dbReference>
<keyword evidence="10" id="KW-1185">Reference proteome</keyword>
<dbReference type="GO" id="GO:0031201">
    <property type="term" value="C:SNARE complex"/>
    <property type="evidence" value="ECO:0007669"/>
    <property type="project" value="TreeGrafter"/>
</dbReference>
<dbReference type="SMART" id="SM00397">
    <property type="entry name" value="t_SNARE"/>
    <property type="match status" value="1"/>
</dbReference>
<dbReference type="InterPro" id="IPR010989">
    <property type="entry name" value="SNARE"/>
</dbReference>
<sequence>MSHGQQNPYSQGPTQESGYGGGGYGQCDRQLNPYASNTSEGNPYNSNSNNYELQDYNNQGTTDNNGYTQEQGSRQPAVLSQQDFLSRVQSLRNDIKALTGDIDYIGQLHQRTLSTTDQEATQQLEHYVAQTQIRNTAIKDGIKGLERDLAKTTDASRNTKKTQLESLKTFFKSELDKYQSIERDYQQRYRDQIARQYRIVNPDASEDEVRQATEADWNNEGVFQTALRTNRTGHAASLLGNVRARHNELQRIEQTLSELAILFQELAAMVEEQENVVVAAEVNAESTVQNIEKGNEQVSQGIEHARRTRRLKWWCFLICFLIVLAIALGVGLGVALTNRK</sequence>
<dbReference type="GO" id="GO:0006886">
    <property type="term" value="P:intracellular protein transport"/>
    <property type="evidence" value="ECO:0007669"/>
    <property type="project" value="TreeGrafter"/>
</dbReference>
<feature type="domain" description="T-SNARE coiled-coil homology" evidence="8">
    <location>
        <begin position="239"/>
        <end position="301"/>
    </location>
</feature>
<comment type="caution">
    <text evidence="9">The sequence shown here is derived from an EMBL/GenBank/DDBJ whole genome shotgun (WGS) entry which is preliminary data.</text>
</comment>
<dbReference type="GO" id="GO:0048278">
    <property type="term" value="P:vesicle docking"/>
    <property type="evidence" value="ECO:0007669"/>
    <property type="project" value="TreeGrafter"/>
</dbReference>
<dbReference type="InterPro" id="IPR006011">
    <property type="entry name" value="Syntaxin_N"/>
</dbReference>
<dbReference type="Proteomes" id="UP000266272">
    <property type="component" value="Unassembled WGS sequence"/>
</dbReference>
<feature type="region of interest" description="Disordered" evidence="6">
    <location>
        <begin position="1"/>
        <end position="79"/>
    </location>
</feature>
<evidence type="ECO:0000313" key="10">
    <source>
        <dbReference type="Proteomes" id="UP000266272"/>
    </source>
</evidence>
<gene>
    <name evidence="9" type="ORF">TARUN_8187</name>
</gene>
<evidence type="ECO:0000256" key="5">
    <source>
        <dbReference type="ARBA" id="ARBA00023136"/>
    </source>
</evidence>
<dbReference type="AlphaFoldDB" id="A0A395ND65"/>
<evidence type="ECO:0000256" key="7">
    <source>
        <dbReference type="SAM" id="Phobius"/>
    </source>
</evidence>
<dbReference type="GO" id="GO:0005886">
    <property type="term" value="C:plasma membrane"/>
    <property type="evidence" value="ECO:0007669"/>
    <property type="project" value="TreeGrafter"/>
</dbReference>
<accession>A0A395ND65</accession>
<comment type="subcellular location">
    <subcellularLocation>
        <location evidence="1">Membrane</location>
        <topology evidence="1">Single-pass type IV membrane protein</topology>
    </subcellularLocation>
</comment>
<dbReference type="GO" id="GO:0000149">
    <property type="term" value="F:SNARE binding"/>
    <property type="evidence" value="ECO:0007669"/>
    <property type="project" value="TreeGrafter"/>
</dbReference>
<dbReference type="PANTHER" id="PTHR19957:SF307">
    <property type="entry name" value="PROTEIN SSO1-RELATED"/>
    <property type="match status" value="1"/>
</dbReference>
<keyword evidence="3 7" id="KW-0812">Transmembrane</keyword>
<dbReference type="GO" id="GO:0006906">
    <property type="term" value="P:vesicle fusion"/>
    <property type="evidence" value="ECO:0007669"/>
    <property type="project" value="TreeGrafter"/>
</dbReference>
<organism evidence="9 10">
    <name type="scientific">Trichoderma arundinaceum</name>
    <dbReference type="NCBI Taxonomy" id="490622"/>
    <lineage>
        <taxon>Eukaryota</taxon>
        <taxon>Fungi</taxon>
        <taxon>Dikarya</taxon>
        <taxon>Ascomycota</taxon>
        <taxon>Pezizomycotina</taxon>
        <taxon>Sordariomycetes</taxon>
        <taxon>Hypocreomycetidae</taxon>
        <taxon>Hypocreales</taxon>
        <taxon>Hypocreaceae</taxon>
        <taxon>Trichoderma</taxon>
    </lineage>
</organism>
<reference evidence="9 10" key="1">
    <citation type="journal article" date="2018" name="PLoS Pathog.">
        <title>Evolution of structural diversity of trichothecenes, a family of toxins produced by plant pathogenic and entomopathogenic fungi.</title>
        <authorList>
            <person name="Proctor R.H."/>
            <person name="McCormick S.P."/>
            <person name="Kim H.S."/>
            <person name="Cardoza R.E."/>
            <person name="Stanley A.M."/>
            <person name="Lindo L."/>
            <person name="Kelly A."/>
            <person name="Brown D.W."/>
            <person name="Lee T."/>
            <person name="Vaughan M.M."/>
            <person name="Alexander N.J."/>
            <person name="Busman M."/>
            <person name="Gutierrez S."/>
        </authorList>
    </citation>
    <scope>NUCLEOTIDE SEQUENCE [LARGE SCALE GENOMIC DNA]</scope>
    <source>
        <strain evidence="9 10">IBT 40837</strain>
    </source>
</reference>